<evidence type="ECO:0000256" key="2">
    <source>
        <dbReference type="PIRSR" id="PIRSR613078-2"/>
    </source>
</evidence>
<dbReference type="AlphaFoldDB" id="A0A7L4YU38"/>
<evidence type="ECO:0000256" key="3">
    <source>
        <dbReference type="SAM" id="MobiDB-lite"/>
    </source>
</evidence>
<feature type="binding site" evidence="2">
    <location>
        <position position="58"/>
    </location>
    <ligand>
        <name>substrate</name>
    </ligand>
</feature>
<dbReference type="FunCoup" id="A0A7L4YU38">
    <property type="interactions" value="124"/>
</dbReference>
<dbReference type="SUPFAM" id="SSF53254">
    <property type="entry name" value="Phosphoglycerate mutase-like"/>
    <property type="match status" value="1"/>
</dbReference>
<reference evidence="4 5" key="1">
    <citation type="journal article" date="2018" name="Int. J. Syst. Evol. Microbiol.">
        <title>Epidermidibacterium keratini gen. nov., sp. nov., a member of the family Sporichthyaceae, isolated from keratin epidermis.</title>
        <authorList>
            <person name="Lee D.G."/>
            <person name="Trujillo M.E."/>
            <person name="Kang S."/>
            <person name="Nam J.J."/>
            <person name="Kim Y.J."/>
        </authorList>
    </citation>
    <scope>NUCLEOTIDE SEQUENCE [LARGE SCALE GENOMIC DNA]</scope>
    <source>
        <strain evidence="4 5">EPI-7</strain>
    </source>
</reference>
<evidence type="ECO:0000313" key="5">
    <source>
        <dbReference type="Proteomes" id="UP000463857"/>
    </source>
</evidence>
<dbReference type="Proteomes" id="UP000463857">
    <property type="component" value="Chromosome"/>
</dbReference>
<evidence type="ECO:0000313" key="4">
    <source>
        <dbReference type="EMBL" id="QHC02249.1"/>
    </source>
</evidence>
<dbReference type="GO" id="GO:0005737">
    <property type="term" value="C:cytoplasm"/>
    <property type="evidence" value="ECO:0007669"/>
    <property type="project" value="TreeGrafter"/>
</dbReference>
<name>A0A7L4YU38_9ACTN</name>
<dbReference type="Gene3D" id="3.40.50.1240">
    <property type="entry name" value="Phosphoglycerate mutase-like"/>
    <property type="match status" value="1"/>
</dbReference>
<feature type="active site" description="Tele-phosphohistidine intermediate" evidence="1">
    <location>
        <position position="9"/>
    </location>
</feature>
<gene>
    <name evidence="4" type="ORF">EK0264_02970</name>
</gene>
<dbReference type="Pfam" id="PF00300">
    <property type="entry name" value="His_Phos_1"/>
    <property type="match status" value="1"/>
</dbReference>
<dbReference type="SMART" id="SM00855">
    <property type="entry name" value="PGAM"/>
    <property type="match status" value="1"/>
</dbReference>
<dbReference type="InterPro" id="IPR029033">
    <property type="entry name" value="His_PPase_superfam"/>
</dbReference>
<keyword evidence="5" id="KW-1185">Reference proteome</keyword>
<feature type="region of interest" description="Disordered" evidence="3">
    <location>
        <begin position="216"/>
        <end position="242"/>
    </location>
</feature>
<dbReference type="PANTHER" id="PTHR48100">
    <property type="entry name" value="BROAD-SPECIFICITY PHOSPHATASE YOR283W-RELATED"/>
    <property type="match status" value="1"/>
</dbReference>
<dbReference type="GO" id="GO:0016791">
    <property type="term" value="F:phosphatase activity"/>
    <property type="evidence" value="ECO:0007669"/>
    <property type="project" value="TreeGrafter"/>
</dbReference>
<feature type="active site" description="Proton donor/acceptor" evidence="1">
    <location>
        <position position="82"/>
    </location>
</feature>
<dbReference type="OrthoDB" id="9781415at2"/>
<sequence>MDRLLLWRHGRTEWNASGRFQGQRDTALDSTGLEQAREAAPYLAAEQPTAIIASDLQRADHTAQTLAAVTGLPVRHDARLRETSLGGWEGLDRAEAAEAFPTEFADWQSGVQPNPGNGETALVVAERTSQLVDELVGTESGTVVLVAHGGSLKALTCRLLGLPEETWSLIAPLRNCHWTELRRTDAGQWRLQGHNIYPLTDPATLTAEELNVDSDAGDTQIAHESDLSPGTEPATVEARKHQ</sequence>
<evidence type="ECO:0000256" key="1">
    <source>
        <dbReference type="PIRSR" id="PIRSR613078-1"/>
    </source>
</evidence>
<dbReference type="InParanoid" id="A0A7L4YU38"/>
<feature type="binding site" evidence="2">
    <location>
        <begin position="8"/>
        <end position="15"/>
    </location>
    <ligand>
        <name>substrate</name>
    </ligand>
</feature>
<dbReference type="InterPro" id="IPR013078">
    <property type="entry name" value="His_Pase_superF_clade-1"/>
</dbReference>
<dbReference type="InterPro" id="IPR050275">
    <property type="entry name" value="PGM_Phosphatase"/>
</dbReference>
<accession>A0A7L4YU38</accession>
<protein>
    <submittedName>
        <fullName evidence="4">Histidine phosphatase family protein</fullName>
    </submittedName>
</protein>
<dbReference type="PANTHER" id="PTHR48100:SF62">
    <property type="entry name" value="GLUCOSYL-3-PHOSPHOGLYCERATE PHOSPHATASE"/>
    <property type="match status" value="1"/>
</dbReference>
<proteinExistence type="predicted"/>
<dbReference type="KEGG" id="eke:EK0264_02970"/>
<dbReference type="EMBL" id="CP047156">
    <property type="protein sequence ID" value="QHC02249.1"/>
    <property type="molecule type" value="Genomic_DNA"/>
</dbReference>
<organism evidence="4 5">
    <name type="scientific">Epidermidibacterium keratini</name>
    <dbReference type="NCBI Taxonomy" id="1891644"/>
    <lineage>
        <taxon>Bacteria</taxon>
        <taxon>Bacillati</taxon>
        <taxon>Actinomycetota</taxon>
        <taxon>Actinomycetes</taxon>
        <taxon>Sporichthyales</taxon>
        <taxon>Sporichthyaceae</taxon>
        <taxon>Epidermidibacterium</taxon>
    </lineage>
</organism>
<dbReference type="CDD" id="cd07067">
    <property type="entry name" value="HP_PGM_like"/>
    <property type="match status" value="1"/>
</dbReference>